<dbReference type="Proteomes" id="UP000307173">
    <property type="component" value="Unassembled WGS sequence"/>
</dbReference>
<dbReference type="Pfam" id="PF00076">
    <property type="entry name" value="RRM_1"/>
    <property type="match status" value="1"/>
</dbReference>
<evidence type="ECO:0000259" key="3">
    <source>
        <dbReference type="PROSITE" id="PS50102"/>
    </source>
</evidence>
<sequence length="154" mass="18225">MSAQRLNSLDSNINNVQASWHWDFKDTNTVYVGRLPQELNEHDLLILMSQWGVPTNVIIQRDKDSGVSKGFGWVTFETWESTVLAVDNFDGWEIAHNHKLKVNHSYYRDPIKKDNENPEDDQNYLWQREVKSQLLDQDFASFKENTENNQRRKR</sequence>
<dbReference type="STRING" id="52247.A0A4T0X0I1"/>
<dbReference type="PANTHER" id="PTHR45880:SF1">
    <property type="entry name" value="RNA-BINDING MOTIF PROTEIN, X-LINKED 2"/>
    <property type="match status" value="1"/>
</dbReference>
<dbReference type="EMBL" id="SELW01000529">
    <property type="protein sequence ID" value="TID23254.1"/>
    <property type="molecule type" value="Genomic_DNA"/>
</dbReference>
<dbReference type="PANTHER" id="PTHR45880">
    <property type="entry name" value="RNA-BINDING MOTIF PROTEIN, X-LINKED 2"/>
    <property type="match status" value="1"/>
</dbReference>
<dbReference type="AlphaFoldDB" id="A0A4T0X0I1"/>
<accession>A0A4T0X0I1</accession>
<dbReference type="InterPro" id="IPR012677">
    <property type="entry name" value="Nucleotide-bd_a/b_plait_sf"/>
</dbReference>
<dbReference type="PROSITE" id="PS50102">
    <property type="entry name" value="RRM"/>
    <property type="match status" value="1"/>
</dbReference>
<dbReference type="GO" id="GO:0071013">
    <property type="term" value="C:catalytic step 2 spliceosome"/>
    <property type="evidence" value="ECO:0007669"/>
    <property type="project" value="TreeGrafter"/>
</dbReference>
<keyword evidence="5" id="KW-1185">Reference proteome</keyword>
<evidence type="ECO:0000256" key="1">
    <source>
        <dbReference type="ARBA" id="ARBA00022884"/>
    </source>
</evidence>
<dbReference type="InterPro" id="IPR000504">
    <property type="entry name" value="RRM_dom"/>
</dbReference>
<dbReference type="SUPFAM" id="SSF54928">
    <property type="entry name" value="RNA-binding domain, RBD"/>
    <property type="match status" value="1"/>
</dbReference>
<name>A0A4T0X0I1_9ASCO</name>
<dbReference type="OrthoDB" id="2573941at2759"/>
<reference evidence="4 5" key="1">
    <citation type="journal article" date="2019" name="Front. Genet.">
        <title>Whole-Genome Sequencing of the Opportunistic Yeast Pathogen Candida inconspicua Uncovers Its Hybrid Origin.</title>
        <authorList>
            <person name="Mixao V."/>
            <person name="Hansen A.P."/>
            <person name="Saus E."/>
            <person name="Boekhout T."/>
            <person name="Lass-Florl C."/>
            <person name="Gabaldon T."/>
        </authorList>
    </citation>
    <scope>NUCLEOTIDE SEQUENCE [LARGE SCALE GENOMIC DNA]</scope>
    <source>
        <strain evidence="4 5">CBS 180</strain>
    </source>
</reference>
<dbReference type="GO" id="GO:0071011">
    <property type="term" value="C:precatalytic spliceosome"/>
    <property type="evidence" value="ECO:0007669"/>
    <property type="project" value="TreeGrafter"/>
</dbReference>
<evidence type="ECO:0000256" key="2">
    <source>
        <dbReference type="PROSITE-ProRule" id="PRU00176"/>
    </source>
</evidence>
<organism evidence="4 5">
    <name type="scientific">Pichia inconspicua</name>
    <dbReference type="NCBI Taxonomy" id="52247"/>
    <lineage>
        <taxon>Eukaryota</taxon>
        <taxon>Fungi</taxon>
        <taxon>Dikarya</taxon>
        <taxon>Ascomycota</taxon>
        <taxon>Saccharomycotina</taxon>
        <taxon>Pichiomycetes</taxon>
        <taxon>Pichiales</taxon>
        <taxon>Pichiaceae</taxon>
        <taxon>Pichia</taxon>
    </lineage>
</organism>
<feature type="domain" description="RRM" evidence="3">
    <location>
        <begin position="28"/>
        <end position="107"/>
    </location>
</feature>
<dbReference type="GO" id="GO:0000398">
    <property type="term" value="P:mRNA splicing, via spliceosome"/>
    <property type="evidence" value="ECO:0007669"/>
    <property type="project" value="TreeGrafter"/>
</dbReference>
<dbReference type="SMART" id="SM00360">
    <property type="entry name" value="RRM"/>
    <property type="match status" value="1"/>
</dbReference>
<dbReference type="GO" id="GO:0005686">
    <property type="term" value="C:U2 snRNP"/>
    <property type="evidence" value="ECO:0007669"/>
    <property type="project" value="TreeGrafter"/>
</dbReference>
<gene>
    <name evidence="4" type="ORF">CANINC_003186</name>
</gene>
<evidence type="ECO:0000313" key="5">
    <source>
        <dbReference type="Proteomes" id="UP000307173"/>
    </source>
</evidence>
<dbReference type="Gene3D" id="3.30.70.330">
    <property type="match status" value="1"/>
</dbReference>
<dbReference type="InterPro" id="IPR035979">
    <property type="entry name" value="RBD_domain_sf"/>
</dbReference>
<dbReference type="InterPro" id="IPR051847">
    <property type="entry name" value="RNA_proc/Spliceosome_comp"/>
</dbReference>
<protein>
    <recommendedName>
        <fullName evidence="3">RRM domain-containing protein</fullName>
    </recommendedName>
</protein>
<dbReference type="GO" id="GO:0003723">
    <property type="term" value="F:RNA binding"/>
    <property type="evidence" value="ECO:0007669"/>
    <property type="project" value="UniProtKB-UniRule"/>
</dbReference>
<comment type="caution">
    <text evidence="4">The sequence shown here is derived from an EMBL/GenBank/DDBJ whole genome shotgun (WGS) entry which is preliminary data.</text>
</comment>
<proteinExistence type="predicted"/>
<keyword evidence="1 2" id="KW-0694">RNA-binding</keyword>
<evidence type="ECO:0000313" key="4">
    <source>
        <dbReference type="EMBL" id="TID23254.1"/>
    </source>
</evidence>